<dbReference type="Proteomes" id="UP001567350">
    <property type="component" value="Unassembled WGS sequence"/>
</dbReference>
<name>A0ABV4IHN8_9BURK</name>
<organism evidence="1 2">
    <name type="scientific">Comamonas jiangduensis</name>
    <dbReference type="NCBI Taxonomy" id="1194168"/>
    <lineage>
        <taxon>Bacteria</taxon>
        <taxon>Pseudomonadati</taxon>
        <taxon>Pseudomonadota</taxon>
        <taxon>Betaproteobacteria</taxon>
        <taxon>Burkholderiales</taxon>
        <taxon>Comamonadaceae</taxon>
        <taxon>Comamonas</taxon>
    </lineage>
</organism>
<reference evidence="1 2" key="1">
    <citation type="submission" date="2024-08" db="EMBL/GenBank/DDBJ databases">
        <authorList>
            <person name="Feng Z."/>
            <person name="Ronholm J."/>
        </authorList>
    </citation>
    <scope>NUCLEOTIDE SEQUENCE [LARGE SCALE GENOMIC DNA]</scope>
    <source>
        <strain evidence="1 2">4-AB0-8</strain>
    </source>
</reference>
<dbReference type="EMBL" id="JBGJLR010000015">
    <property type="protein sequence ID" value="MEZ2740305.1"/>
    <property type="molecule type" value="Genomic_DNA"/>
</dbReference>
<gene>
    <name evidence="1" type="ORF">ACBP88_12760</name>
</gene>
<sequence>MEAPVLMPQALDHTGRMQRVRSALERHHANATATWQGAGHAFGVVFKRGQDEGYLPEAVTAVAHTVSMCVVNAPGIAEGSQGLCINNQPCRVTGPVVPDASGWATFPVVLTEGAHAGP</sequence>
<evidence type="ECO:0000313" key="2">
    <source>
        <dbReference type="Proteomes" id="UP001567350"/>
    </source>
</evidence>
<dbReference type="RefSeq" id="WP_370893090.1">
    <property type="nucleotide sequence ID" value="NZ_JBGJLR010000015.1"/>
</dbReference>
<comment type="caution">
    <text evidence="1">The sequence shown here is derived from an EMBL/GenBank/DDBJ whole genome shotgun (WGS) entry which is preliminary data.</text>
</comment>
<keyword evidence="2" id="KW-1185">Reference proteome</keyword>
<evidence type="ECO:0000313" key="1">
    <source>
        <dbReference type="EMBL" id="MEZ2740305.1"/>
    </source>
</evidence>
<accession>A0ABV4IHN8</accession>
<protein>
    <submittedName>
        <fullName evidence="1">Uncharacterized protein</fullName>
    </submittedName>
</protein>
<proteinExistence type="predicted"/>